<organism evidence="5 6">
    <name type="scientific">Cohnella pontilimi</name>
    <dbReference type="NCBI Taxonomy" id="2564100"/>
    <lineage>
        <taxon>Bacteria</taxon>
        <taxon>Bacillati</taxon>
        <taxon>Bacillota</taxon>
        <taxon>Bacilli</taxon>
        <taxon>Bacillales</taxon>
        <taxon>Paenibacillaceae</taxon>
        <taxon>Cohnella</taxon>
    </lineage>
</organism>
<feature type="domain" description="Glycosyltransferase 2-like" evidence="4">
    <location>
        <begin position="10"/>
        <end position="119"/>
    </location>
</feature>
<evidence type="ECO:0000256" key="1">
    <source>
        <dbReference type="ARBA" id="ARBA00006739"/>
    </source>
</evidence>
<dbReference type="GO" id="GO:0016020">
    <property type="term" value="C:membrane"/>
    <property type="evidence" value="ECO:0007669"/>
    <property type="project" value="GOC"/>
</dbReference>
<accession>A0A4V5LSH3</accession>
<protein>
    <submittedName>
        <fullName evidence="5">Glycosyltransferase</fullName>
    </submittedName>
</protein>
<dbReference type="InterPro" id="IPR001173">
    <property type="entry name" value="Glyco_trans_2-like"/>
</dbReference>
<dbReference type="GO" id="GO:0009247">
    <property type="term" value="P:glycolipid biosynthetic process"/>
    <property type="evidence" value="ECO:0007669"/>
    <property type="project" value="TreeGrafter"/>
</dbReference>
<evidence type="ECO:0000256" key="2">
    <source>
        <dbReference type="ARBA" id="ARBA00022676"/>
    </source>
</evidence>
<dbReference type="InterPro" id="IPR029044">
    <property type="entry name" value="Nucleotide-diphossugar_trans"/>
</dbReference>
<keyword evidence="6" id="KW-1185">Reference proteome</keyword>
<sequence length="249" mass="27253">MNRLSRSNVSIIIPAHSESRTLFRIIREAKQVQPGSEIIVVCEAAKDHTARIAKKAGASKVVRSNTLLRLNEGRSLGAKHASGDILLFMDADVMIPSELLRQYVRKAEEGWDLVLNPYSGISPKHPANIAKHLLNHMLGRPDLSGSSLITVPHALSRHALKVIGRIHLSVPPLAQAVAVANRLPVTTSGFFRPVKMNKRKPVSAENVKEIILGDHAEAVSYLVSQRGLRAGMTDFGRCREAITLPVQLL</sequence>
<gene>
    <name evidence="5" type="ORF">E5161_04165</name>
</gene>
<keyword evidence="3 5" id="KW-0808">Transferase</keyword>
<dbReference type="Proteomes" id="UP000309673">
    <property type="component" value="Unassembled WGS sequence"/>
</dbReference>
<proteinExistence type="inferred from homology"/>
<dbReference type="PANTHER" id="PTHR43398:SF1">
    <property type="entry name" value="DOLICHOL-PHOSPHATE MANNOSYLTRANSFERASE SUBUNIT 1"/>
    <property type="match status" value="1"/>
</dbReference>
<dbReference type="SUPFAM" id="SSF53448">
    <property type="entry name" value="Nucleotide-diphospho-sugar transferases"/>
    <property type="match status" value="1"/>
</dbReference>
<evidence type="ECO:0000313" key="5">
    <source>
        <dbReference type="EMBL" id="TJY43099.1"/>
    </source>
</evidence>
<evidence type="ECO:0000259" key="4">
    <source>
        <dbReference type="Pfam" id="PF00535"/>
    </source>
</evidence>
<dbReference type="AlphaFoldDB" id="A0A4V5LSH3"/>
<dbReference type="GO" id="GO:0004582">
    <property type="term" value="F:dolichyl-phosphate beta-D-mannosyltransferase activity"/>
    <property type="evidence" value="ECO:0007669"/>
    <property type="project" value="InterPro"/>
</dbReference>
<evidence type="ECO:0000256" key="3">
    <source>
        <dbReference type="ARBA" id="ARBA00022679"/>
    </source>
</evidence>
<name>A0A4V5LSH3_9BACL</name>
<dbReference type="OrthoDB" id="2902148at2"/>
<keyword evidence="2" id="KW-0328">Glycosyltransferase</keyword>
<comment type="caution">
    <text evidence="5">The sequence shown here is derived from an EMBL/GenBank/DDBJ whole genome shotgun (WGS) entry which is preliminary data.</text>
</comment>
<reference evidence="5 6" key="1">
    <citation type="submission" date="2019-04" db="EMBL/GenBank/DDBJ databases">
        <title>Cohnella sp. nov., isolated from soil.</title>
        <authorList>
            <person name="Kim W."/>
        </authorList>
    </citation>
    <scope>NUCLEOTIDE SEQUENCE [LARGE SCALE GENOMIC DNA]</scope>
    <source>
        <strain evidence="5 6">CAU 1483</strain>
    </source>
</reference>
<dbReference type="Gene3D" id="3.90.550.10">
    <property type="entry name" value="Spore Coat Polysaccharide Biosynthesis Protein SpsA, Chain A"/>
    <property type="match status" value="1"/>
</dbReference>
<dbReference type="InterPro" id="IPR039528">
    <property type="entry name" value="DPM1-like"/>
</dbReference>
<comment type="similarity">
    <text evidence="1">Belongs to the glycosyltransferase 2 family.</text>
</comment>
<dbReference type="RefSeq" id="WP_136776464.1">
    <property type="nucleotide sequence ID" value="NZ_SUPK01000002.1"/>
</dbReference>
<evidence type="ECO:0000313" key="6">
    <source>
        <dbReference type="Proteomes" id="UP000309673"/>
    </source>
</evidence>
<dbReference type="EMBL" id="SUPK01000002">
    <property type="protein sequence ID" value="TJY43099.1"/>
    <property type="molecule type" value="Genomic_DNA"/>
</dbReference>
<dbReference type="PANTHER" id="PTHR43398">
    <property type="entry name" value="DOLICHOL-PHOSPHATE MANNOSYLTRANSFERASE SUBUNIT 1"/>
    <property type="match status" value="1"/>
</dbReference>
<dbReference type="Pfam" id="PF00535">
    <property type="entry name" value="Glycos_transf_2"/>
    <property type="match status" value="1"/>
</dbReference>